<dbReference type="Proteomes" id="UP000887229">
    <property type="component" value="Unassembled WGS sequence"/>
</dbReference>
<name>A0A9P7ZDU4_9HYPO</name>
<sequence>MVMAPARTPVVPREEAPNPLRQLRPKSAQFVTCPGCRHGGTTVIAKEWLSRRTYVACMAVVAVLTPITAGTILFVLPLVLHPQAVTHSCRRCGLRLAIATGAEGELRYTVPMDVDDEHFIPAPDDWRPHLARLPGGMRVARSPLGAPPEISEREMKACDTRFVKSRPLRRLRLLADDTMDHVVRCLLDDDKNGGDGGGGDAEVLYEIHASGVRALNSPDAPDAHIKVQMRSPPAEDVVAVGLPPYTKETTDATHEPSASSRAHVFTQACRYQLFASEKRKYSSVMFLSDASGHGETAYINRVHARYRAFFWAGKPIWRWHSSQGALLWMSRRYRDAEMAAIDTRLCLIDDYDRLLAVVDGWDGLSLLCAADDAFTQNTQRPSIPGVKSSTITLYADLDAQLLGEVLGSLCVLAVQVRRVTAEFKKENEERQRNTRQIK</sequence>
<protein>
    <recommendedName>
        <fullName evidence="2">LITAF domain-containing protein</fullName>
    </recommendedName>
</protein>
<evidence type="ECO:0000259" key="2">
    <source>
        <dbReference type="Pfam" id="PF10601"/>
    </source>
</evidence>
<dbReference type="EMBL" id="MU251289">
    <property type="protein sequence ID" value="KAG9249857.1"/>
    <property type="molecule type" value="Genomic_DNA"/>
</dbReference>
<organism evidence="3 4">
    <name type="scientific">Emericellopsis atlantica</name>
    <dbReference type="NCBI Taxonomy" id="2614577"/>
    <lineage>
        <taxon>Eukaryota</taxon>
        <taxon>Fungi</taxon>
        <taxon>Dikarya</taxon>
        <taxon>Ascomycota</taxon>
        <taxon>Pezizomycotina</taxon>
        <taxon>Sordariomycetes</taxon>
        <taxon>Hypocreomycetidae</taxon>
        <taxon>Hypocreales</taxon>
        <taxon>Bionectriaceae</taxon>
        <taxon>Emericellopsis</taxon>
    </lineage>
</organism>
<evidence type="ECO:0000256" key="1">
    <source>
        <dbReference type="SAM" id="Phobius"/>
    </source>
</evidence>
<keyword evidence="4" id="KW-1185">Reference proteome</keyword>
<keyword evidence="1" id="KW-1133">Transmembrane helix</keyword>
<dbReference type="InterPro" id="IPR006629">
    <property type="entry name" value="LITAF"/>
</dbReference>
<accession>A0A9P7ZDU4</accession>
<dbReference type="GeneID" id="70290665"/>
<dbReference type="AlphaFoldDB" id="A0A9P7ZDU4"/>
<keyword evidence="1" id="KW-0472">Membrane</keyword>
<reference evidence="3" key="1">
    <citation type="journal article" date="2021" name="IMA Fungus">
        <title>Genomic characterization of three marine fungi, including Emericellopsis atlantica sp. nov. with signatures of a generalist lifestyle and marine biomass degradation.</title>
        <authorList>
            <person name="Hagestad O.C."/>
            <person name="Hou L."/>
            <person name="Andersen J.H."/>
            <person name="Hansen E.H."/>
            <person name="Altermark B."/>
            <person name="Li C."/>
            <person name="Kuhnert E."/>
            <person name="Cox R.J."/>
            <person name="Crous P.W."/>
            <person name="Spatafora J.W."/>
            <person name="Lail K."/>
            <person name="Amirebrahimi M."/>
            <person name="Lipzen A."/>
            <person name="Pangilinan J."/>
            <person name="Andreopoulos W."/>
            <person name="Hayes R.D."/>
            <person name="Ng V."/>
            <person name="Grigoriev I.V."/>
            <person name="Jackson S.A."/>
            <person name="Sutton T.D.S."/>
            <person name="Dobson A.D.W."/>
            <person name="Rama T."/>
        </authorList>
    </citation>
    <scope>NUCLEOTIDE SEQUENCE</scope>
    <source>
        <strain evidence="3">TS7</strain>
    </source>
</reference>
<dbReference type="Pfam" id="PF10601">
    <property type="entry name" value="zf-LITAF-like"/>
    <property type="match status" value="1"/>
</dbReference>
<feature type="transmembrane region" description="Helical" evidence="1">
    <location>
        <begin position="54"/>
        <end position="80"/>
    </location>
</feature>
<evidence type="ECO:0000313" key="4">
    <source>
        <dbReference type="Proteomes" id="UP000887229"/>
    </source>
</evidence>
<dbReference type="OrthoDB" id="4728778at2759"/>
<keyword evidence="1" id="KW-0812">Transmembrane</keyword>
<comment type="caution">
    <text evidence="3">The sequence shown here is derived from an EMBL/GenBank/DDBJ whole genome shotgun (WGS) entry which is preliminary data.</text>
</comment>
<feature type="domain" description="LITAF" evidence="2">
    <location>
        <begin position="29"/>
        <end position="98"/>
    </location>
</feature>
<gene>
    <name evidence="3" type="ORF">F5Z01DRAFT_439896</name>
</gene>
<dbReference type="RefSeq" id="XP_046113781.1">
    <property type="nucleotide sequence ID" value="XM_046259762.1"/>
</dbReference>
<evidence type="ECO:0000313" key="3">
    <source>
        <dbReference type="EMBL" id="KAG9249857.1"/>
    </source>
</evidence>
<proteinExistence type="predicted"/>